<sequence length="91" mass="10521">MPVAWLGLKARALAWLERAWAWYSSGQSPSPPLGLGLAWLWPDPGLEDFGRLNSVHLFKIHIFNMFSTLLGRFGLFRLRASNFRTRSKMFR</sequence>
<evidence type="ECO:0000256" key="1">
    <source>
        <dbReference type="SAM" id="Phobius"/>
    </source>
</evidence>
<keyword evidence="1" id="KW-1133">Transmembrane helix</keyword>
<comment type="caution">
    <text evidence="3">The sequence shown here is derived from an EMBL/GenBank/DDBJ whole genome shotgun (WGS) entry which is preliminary data.</text>
</comment>
<reference evidence="3" key="1">
    <citation type="submission" date="2023-03" db="EMBL/GenBank/DDBJ databases">
        <title>Massive genome expansion in bonnet fungi (Mycena s.s.) driven by repeated elements and novel gene families across ecological guilds.</title>
        <authorList>
            <consortium name="Lawrence Berkeley National Laboratory"/>
            <person name="Harder C.B."/>
            <person name="Miyauchi S."/>
            <person name="Viragh M."/>
            <person name="Kuo A."/>
            <person name="Thoen E."/>
            <person name="Andreopoulos B."/>
            <person name="Lu D."/>
            <person name="Skrede I."/>
            <person name="Drula E."/>
            <person name="Henrissat B."/>
            <person name="Morin E."/>
            <person name="Kohler A."/>
            <person name="Barry K."/>
            <person name="LaButti K."/>
            <person name="Morin E."/>
            <person name="Salamov A."/>
            <person name="Lipzen A."/>
            <person name="Mereny Z."/>
            <person name="Hegedus B."/>
            <person name="Baldrian P."/>
            <person name="Stursova M."/>
            <person name="Weitz H."/>
            <person name="Taylor A."/>
            <person name="Grigoriev I.V."/>
            <person name="Nagy L.G."/>
            <person name="Martin F."/>
            <person name="Kauserud H."/>
        </authorList>
    </citation>
    <scope>NUCLEOTIDE SEQUENCE</scope>
    <source>
        <strain evidence="3">CBHHK067</strain>
    </source>
</reference>
<organism evidence="3 4">
    <name type="scientific">Mycena rosella</name>
    <name type="common">Pink bonnet</name>
    <name type="synonym">Agaricus rosellus</name>
    <dbReference type="NCBI Taxonomy" id="1033263"/>
    <lineage>
        <taxon>Eukaryota</taxon>
        <taxon>Fungi</taxon>
        <taxon>Dikarya</taxon>
        <taxon>Basidiomycota</taxon>
        <taxon>Agaricomycotina</taxon>
        <taxon>Agaricomycetes</taxon>
        <taxon>Agaricomycetidae</taxon>
        <taxon>Agaricales</taxon>
        <taxon>Marasmiineae</taxon>
        <taxon>Mycenaceae</taxon>
        <taxon>Mycena</taxon>
    </lineage>
</organism>
<dbReference type="AlphaFoldDB" id="A0AAD7D2J4"/>
<proteinExistence type="predicted"/>
<keyword evidence="1" id="KW-0812">Transmembrane</keyword>
<evidence type="ECO:0000313" key="3">
    <source>
        <dbReference type="EMBL" id="KAJ7675513.1"/>
    </source>
</evidence>
<dbReference type="EMBL" id="JARKIE010000147">
    <property type="protein sequence ID" value="KAJ7675513.1"/>
    <property type="molecule type" value="Genomic_DNA"/>
</dbReference>
<name>A0AAD7D2J4_MYCRO</name>
<accession>A0AAD7D2J4</accession>
<keyword evidence="4" id="KW-1185">Reference proteome</keyword>
<evidence type="ECO:0008006" key="5">
    <source>
        <dbReference type="Google" id="ProtNLM"/>
    </source>
</evidence>
<evidence type="ECO:0000256" key="2">
    <source>
        <dbReference type="SAM" id="SignalP"/>
    </source>
</evidence>
<evidence type="ECO:0000313" key="4">
    <source>
        <dbReference type="Proteomes" id="UP001221757"/>
    </source>
</evidence>
<dbReference type="Proteomes" id="UP001221757">
    <property type="component" value="Unassembled WGS sequence"/>
</dbReference>
<protein>
    <recommendedName>
        <fullName evidence="5">Secreted protein</fullName>
    </recommendedName>
</protein>
<keyword evidence="2" id="KW-0732">Signal</keyword>
<gene>
    <name evidence="3" type="ORF">B0H17DRAFT_1182793</name>
</gene>
<keyword evidence="1" id="KW-0472">Membrane</keyword>
<feature type="signal peptide" evidence="2">
    <location>
        <begin position="1"/>
        <end position="21"/>
    </location>
</feature>
<feature type="transmembrane region" description="Helical" evidence="1">
    <location>
        <begin position="60"/>
        <end position="78"/>
    </location>
</feature>
<feature type="chain" id="PRO_5042274326" description="Secreted protein" evidence="2">
    <location>
        <begin position="22"/>
        <end position="91"/>
    </location>
</feature>